<sequence>MKCTIPEISWHNKDPVLTVDVQPCKEDAFYRVATGGADCHIVIWLVKVTDRGYAELECMADLTRHNRAVNILRFSPSGTVLASADDEAVICLWCEQEGESSAPDIFSDKESESQWKEKWNVWKVLRGHLEDIYDLSWSPDGNFLLSGSIDNSAIIWDVHKGMENQDKEDPGLQRLFHDETLQTFSRRLGFSPDGNLLFVPTGVLEPPSTSDVSNDLPPIYACLVFSRHSLARPVAYLPSGKEKIPLGVRVCPQLFERTREDGPYDLPYNVVVAVITQDSLLIYNTEQETPVALISNIHYTRLTDCAWSVIFLSPKLSADGRLLIVSSTDGYCSVITFSAGELGKPYKEEQKYNAAEEEEEEEEMEEELREDEKKDPPRSAPSSSQGCSDEKHTGPANNGEEAMEALTLKEEKGKRATLITLSSPKSKKTGRRVPLVTLSTSKDKDGTIPDAPKDKDADKDGTSEQMTA</sequence>
<dbReference type="Pfam" id="PF24105">
    <property type="entry name" value="Beta-prop_CAF1B_HIR1"/>
    <property type="match status" value="2"/>
</dbReference>
<keyword evidence="4" id="KW-0677">Repeat</keyword>
<dbReference type="SMART" id="SM00320">
    <property type="entry name" value="WD40"/>
    <property type="match status" value="3"/>
</dbReference>
<feature type="domain" description="CAF1B/HIR1 beta-propeller" evidence="11">
    <location>
        <begin position="172"/>
        <end position="342"/>
    </location>
</feature>
<organism evidence="12">
    <name type="scientific">Darwinula stevensoni</name>
    <dbReference type="NCBI Taxonomy" id="69355"/>
    <lineage>
        <taxon>Eukaryota</taxon>
        <taxon>Metazoa</taxon>
        <taxon>Ecdysozoa</taxon>
        <taxon>Arthropoda</taxon>
        <taxon>Crustacea</taxon>
        <taxon>Oligostraca</taxon>
        <taxon>Ostracoda</taxon>
        <taxon>Podocopa</taxon>
        <taxon>Podocopida</taxon>
        <taxon>Darwinulocopina</taxon>
        <taxon>Darwinuloidea</taxon>
        <taxon>Darwinulidae</taxon>
        <taxon>Darwinula</taxon>
    </lineage>
</organism>
<feature type="compositionally biased region" description="Acidic residues" evidence="10">
    <location>
        <begin position="355"/>
        <end position="369"/>
    </location>
</feature>
<reference evidence="12" key="1">
    <citation type="submission" date="2020-11" db="EMBL/GenBank/DDBJ databases">
        <authorList>
            <person name="Tran Van P."/>
        </authorList>
    </citation>
    <scope>NUCLEOTIDE SEQUENCE</scope>
</reference>
<evidence type="ECO:0000256" key="5">
    <source>
        <dbReference type="ARBA" id="ARBA00022763"/>
    </source>
</evidence>
<evidence type="ECO:0000256" key="6">
    <source>
        <dbReference type="ARBA" id="ARBA00022853"/>
    </source>
</evidence>
<evidence type="ECO:0000256" key="9">
    <source>
        <dbReference type="PROSITE-ProRule" id="PRU00221"/>
    </source>
</evidence>
<dbReference type="EMBL" id="CAJPEV010001374">
    <property type="protein sequence ID" value="CAG0892297.1"/>
    <property type="molecule type" value="Genomic_DNA"/>
</dbReference>
<dbReference type="InterPro" id="IPR015943">
    <property type="entry name" value="WD40/YVTN_repeat-like_dom_sf"/>
</dbReference>
<evidence type="ECO:0000256" key="10">
    <source>
        <dbReference type="SAM" id="MobiDB-lite"/>
    </source>
</evidence>
<keyword evidence="3 9" id="KW-0853">WD repeat</keyword>
<evidence type="ECO:0000256" key="8">
    <source>
        <dbReference type="ARBA" id="ARBA00023242"/>
    </source>
</evidence>
<dbReference type="OrthoDB" id="71227at2759"/>
<gene>
    <name evidence="12" type="ORF">DSTB1V02_LOCUS7026</name>
</gene>
<keyword evidence="7" id="KW-0234">DNA repair</keyword>
<feature type="repeat" description="WD" evidence="9">
    <location>
        <begin position="62"/>
        <end position="93"/>
    </location>
</feature>
<name>A0A7R9A4C7_9CRUS</name>
<dbReference type="PANTHER" id="PTHR15271:SF4">
    <property type="entry name" value="CHROMATIN ASSEMBLY FACTOR 1 SUBUNIT B"/>
    <property type="match status" value="1"/>
</dbReference>
<feature type="region of interest" description="Disordered" evidence="10">
    <location>
        <begin position="349"/>
        <end position="468"/>
    </location>
</feature>
<protein>
    <recommendedName>
        <fullName evidence="11">CAF1B/HIR1 beta-propeller domain-containing protein</fullName>
    </recommendedName>
</protein>
<dbReference type="AlphaFoldDB" id="A0A7R9A4C7"/>
<evidence type="ECO:0000256" key="3">
    <source>
        <dbReference type="ARBA" id="ARBA00022574"/>
    </source>
</evidence>
<evidence type="ECO:0000256" key="1">
    <source>
        <dbReference type="ARBA" id="ARBA00004123"/>
    </source>
</evidence>
<dbReference type="Proteomes" id="UP000677054">
    <property type="component" value="Unassembled WGS sequence"/>
</dbReference>
<dbReference type="InterPro" id="IPR036322">
    <property type="entry name" value="WD40_repeat_dom_sf"/>
</dbReference>
<feature type="repeat" description="WD" evidence="9">
    <location>
        <begin position="125"/>
        <end position="166"/>
    </location>
</feature>
<dbReference type="InterPro" id="IPR019775">
    <property type="entry name" value="WD40_repeat_CS"/>
</dbReference>
<keyword evidence="13" id="KW-1185">Reference proteome</keyword>
<dbReference type="InterPro" id="IPR055410">
    <property type="entry name" value="Beta-prop_CAF1B_HIR1"/>
</dbReference>
<keyword evidence="6" id="KW-0156">Chromatin regulator</keyword>
<dbReference type="GO" id="GO:0006335">
    <property type="term" value="P:DNA replication-dependent chromatin assembly"/>
    <property type="evidence" value="ECO:0007669"/>
    <property type="project" value="InterPro"/>
</dbReference>
<evidence type="ECO:0000313" key="13">
    <source>
        <dbReference type="Proteomes" id="UP000677054"/>
    </source>
</evidence>
<evidence type="ECO:0000259" key="11">
    <source>
        <dbReference type="Pfam" id="PF24105"/>
    </source>
</evidence>
<dbReference type="InterPro" id="IPR045145">
    <property type="entry name" value="PTHR15271"/>
</dbReference>
<comment type="similarity">
    <text evidence="2">Belongs to the WD repeat HIR1 family.</text>
</comment>
<keyword evidence="8" id="KW-0539">Nucleus</keyword>
<dbReference type="GO" id="GO:0006334">
    <property type="term" value="P:nucleosome assembly"/>
    <property type="evidence" value="ECO:0007669"/>
    <property type="project" value="TreeGrafter"/>
</dbReference>
<dbReference type="GO" id="GO:0033186">
    <property type="term" value="C:CAF-1 complex"/>
    <property type="evidence" value="ECO:0007669"/>
    <property type="project" value="TreeGrafter"/>
</dbReference>
<dbReference type="EMBL" id="LR900891">
    <property type="protein sequence ID" value="CAD7247192.1"/>
    <property type="molecule type" value="Genomic_DNA"/>
</dbReference>
<comment type="subcellular location">
    <subcellularLocation>
        <location evidence="1">Nucleus</location>
    </subcellularLocation>
</comment>
<evidence type="ECO:0000256" key="2">
    <source>
        <dbReference type="ARBA" id="ARBA00007306"/>
    </source>
</evidence>
<dbReference type="Gene3D" id="2.130.10.10">
    <property type="entry name" value="YVTN repeat-like/Quinoprotein amine dehydrogenase"/>
    <property type="match status" value="1"/>
</dbReference>
<dbReference type="SUPFAM" id="SSF50978">
    <property type="entry name" value="WD40 repeat-like"/>
    <property type="match status" value="1"/>
</dbReference>
<proteinExistence type="inferred from homology"/>
<dbReference type="PROSITE" id="PS50082">
    <property type="entry name" value="WD_REPEATS_2"/>
    <property type="match status" value="2"/>
</dbReference>
<dbReference type="GO" id="GO:0006281">
    <property type="term" value="P:DNA repair"/>
    <property type="evidence" value="ECO:0007669"/>
    <property type="project" value="UniProtKB-KW"/>
</dbReference>
<dbReference type="PROSITE" id="PS50294">
    <property type="entry name" value="WD_REPEATS_REGION"/>
    <property type="match status" value="2"/>
</dbReference>
<accession>A0A7R9A4C7</accession>
<feature type="domain" description="CAF1B/HIR1 beta-propeller" evidence="11">
    <location>
        <begin position="1"/>
        <end position="163"/>
    </location>
</feature>
<dbReference type="GO" id="GO:0005634">
    <property type="term" value="C:nucleus"/>
    <property type="evidence" value="ECO:0007669"/>
    <property type="project" value="UniProtKB-SubCell"/>
</dbReference>
<evidence type="ECO:0000313" key="12">
    <source>
        <dbReference type="EMBL" id="CAD7247192.1"/>
    </source>
</evidence>
<evidence type="ECO:0000256" key="4">
    <source>
        <dbReference type="ARBA" id="ARBA00022737"/>
    </source>
</evidence>
<dbReference type="PANTHER" id="PTHR15271">
    <property type="entry name" value="CHROMATIN ASSEMBLY FACTOR 1 SUBUNIT B"/>
    <property type="match status" value="1"/>
</dbReference>
<keyword evidence="5" id="KW-0227">DNA damage</keyword>
<dbReference type="InterPro" id="IPR001680">
    <property type="entry name" value="WD40_rpt"/>
</dbReference>
<feature type="compositionally biased region" description="Basic and acidic residues" evidence="10">
    <location>
        <begin position="441"/>
        <end position="462"/>
    </location>
</feature>
<dbReference type="PROSITE" id="PS00678">
    <property type="entry name" value="WD_REPEATS_1"/>
    <property type="match status" value="1"/>
</dbReference>
<evidence type="ECO:0000256" key="7">
    <source>
        <dbReference type="ARBA" id="ARBA00023204"/>
    </source>
</evidence>